<dbReference type="GO" id="GO:0003755">
    <property type="term" value="F:peptidyl-prolyl cis-trans isomerase activity"/>
    <property type="evidence" value="ECO:0007669"/>
    <property type="project" value="UniProtKB-UniRule"/>
</dbReference>
<gene>
    <name evidence="5" type="ORF">FMM02_01975</name>
</gene>
<evidence type="ECO:0000313" key="6">
    <source>
        <dbReference type="Proteomes" id="UP000321857"/>
    </source>
</evidence>
<keyword evidence="3" id="KW-0732">Signal</keyword>
<dbReference type="EMBL" id="CP041659">
    <property type="protein sequence ID" value="QDP18833.1"/>
    <property type="molecule type" value="Genomic_DNA"/>
</dbReference>
<dbReference type="InterPro" id="IPR044666">
    <property type="entry name" value="Cyclophilin_A-like"/>
</dbReference>
<dbReference type="PANTHER" id="PTHR45625:SF4">
    <property type="entry name" value="PEPTIDYLPROLYL ISOMERASE DOMAIN AND WD REPEAT-CONTAINING PROTEIN 1"/>
    <property type="match status" value="1"/>
</dbReference>
<keyword evidence="1 3" id="KW-0697">Rotamase</keyword>
<name>A0A516IPI3_9SPHN</name>
<dbReference type="Proteomes" id="UP000321857">
    <property type="component" value="Chromosome"/>
</dbReference>
<feature type="signal peptide" evidence="3">
    <location>
        <begin position="1"/>
        <end position="20"/>
    </location>
</feature>
<dbReference type="Gene3D" id="2.40.100.10">
    <property type="entry name" value="Cyclophilin-like"/>
    <property type="match status" value="1"/>
</dbReference>
<dbReference type="Pfam" id="PF00160">
    <property type="entry name" value="Pro_isomerase"/>
    <property type="match status" value="1"/>
</dbReference>
<proteinExistence type="inferred from homology"/>
<evidence type="ECO:0000313" key="5">
    <source>
        <dbReference type="EMBL" id="QDP18833.1"/>
    </source>
</evidence>
<dbReference type="OrthoDB" id="9807797at2"/>
<evidence type="ECO:0000256" key="2">
    <source>
        <dbReference type="ARBA" id="ARBA00023235"/>
    </source>
</evidence>
<dbReference type="PROSITE" id="PS50072">
    <property type="entry name" value="CSA_PPIASE_2"/>
    <property type="match status" value="1"/>
</dbReference>
<dbReference type="PANTHER" id="PTHR45625">
    <property type="entry name" value="PEPTIDYL-PROLYL CIS-TRANS ISOMERASE-RELATED"/>
    <property type="match status" value="1"/>
</dbReference>
<dbReference type="KEGG" id="sxa:FMM02_01975"/>
<comment type="function">
    <text evidence="3">PPIases accelerate the folding of proteins. It catalyzes the cis-trans isomerization of proline imidic peptide bonds in oligopeptides.</text>
</comment>
<keyword evidence="6" id="KW-1185">Reference proteome</keyword>
<organism evidence="5 6">
    <name type="scientific">Sphingomonas xanthus</name>
    <dbReference type="NCBI Taxonomy" id="2594473"/>
    <lineage>
        <taxon>Bacteria</taxon>
        <taxon>Pseudomonadati</taxon>
        <taxon>Pseudomonadota</taxon>
        <taxon>Alphaproteobacteria</taxon>
        <taxon>Sphingomonadales</taxon>
        <taxon>Sphingomonadaceae</taxon>
        <taxon>Sphingomonas</taxon>
    </lineage>
</organism>
<sequence>MNKSLIALPFLALSLIAAKAPPEPAKAPISINAPAEVAADPANRWTLDLSNGSRVVVQLRPDIAPQHVYRIQQLTSQGFYNGIAFHRVIPGFMAQGGDPKGTGEGGSSLPDLAAEFNELPHLRGVASMARAQEPNSANSQFFIVLSPTMKLDRKYTAFGRVIEGMAGVDGIAVGEPPAEPTKIVKASIGGPLPPPPAAVAAPAVVAAQEAVPVDPSAQEASPAE</sequence>
<comment type="catalytic activity">
    <reaction evidence="3">
        <text>[protein]-peptidylproline (omega=180) = [protein]-peptidylproline (omega=0)</text>
        <dbReference type="Rhea" id="RHEA:16237"/>
        <dbReference type="Rhea" id="RHEA-COMP:10747"/>
        <dbReference type="Rhea" id="RHEA-COMP:10748"/>
        <dbReference type="ChEBI" id="CHEBI:83833"/>
        <dbReference type="ChEBI" id="CHEBI:83834"/>
        <dbReference type="EC" id="5.2.1.8"/>
    </reaction>
</comment>
<dbReference type="InterPro" id="IPR002130">
    <property type="entry name" value="Cyclophilin-type_PPIase_dom"/>
</dbReference>
<feature type="chain" id="PRO_5022252506" description="Peptidyl-prolyl cis-trans isomerase" evidence="3">
    <location>
        <begin position="21"/>
        <end position="224"/>
    </location>
</feature>
<dbReference type="EC" id="5.2.1.8" evidence="3"/>
<reference evidence="5 6" key="1">
    <citation type="submission" date="2019-07" db="EMBL/GenBank/DDBJ databases">
        <title>Sphingomonas AE3 Genome sequencing and assembly.</title>
        <authorList>
            <person name="Kim H."/>
        </authorList>
    </citation>
    <scope>NUCLEOTIDE SEQUENCE [LARGE SCALE GENOMIC DNA]</scope>
    <source>
        <strain evidence="5 6">AE3</strain>
    </source>
</reference>
<comment type="similarity">
    <text evidence="3">Belongs to the cyclophilin-type PPIase family.</text>
</comment>
<keyword evidence="2 3" id="KW-0413">Isomerase</keyword>
<dbReference type="PRINTS" id="PR00153">
    <property type="entry name" value="CSAPPISMRASE"/>
</dbReference>
<evidence type="ECO:0000259" key="4">
    <source>
        <dbReference type="PROSITE" id="PS50072"/>
    </source>
</evidence>
<dbReference type="SUPFAM" id="SSF50891">
    <property type="entry name" value="Cyclophilin-like"/>
    <property type="match status" value="1"/>
</dbReference>
<evidence type="ECO:0000256" key="1">
    <source>
        <dbReference type="ARBA" id="ARBA00023110"/>
    </source>
</evidence>
<protein>
    <recommendedName>
        <fullName evidence="3">Peptidyl-prolyl cis-trans isomerase</fullName>
        <shortName evidence="3">PPIase</shortName>
        <ecNumber evidence="3">5.2.1.8</ecNumber>
    </recommendedName>
</protein>
<dbReference type="InterPro" id="IPR029000">
    <property type="entry name" value="Cyclophilin-like_dom_sf"/>
</dbReference>
<feature type="domain" description="PPIase cyclophilin-type" evidence="4">
    <location>
        <begin position="53"/>
        <end position="171"/>
    </location>
</feature>
<dbReference type="CDD" id="cd00317">
    <property type="entry name" value="cyclophilin"/>
    <property type="match status" value="1"/>
</dbReference>
<dbReference type="AlphaFoldDB" id="A0A516IPI3"/>
<accession>A0A516IPI3</accession>
<evidence type="ECO:0000256" key="3">
    <source>
        <dbReference type="RuleBase" id="RU363019"/>
    </source>
</evidence>
<dbReference type="RefSeq" id="WP_147493293.1">
    <property type="nucleotide sequence ID" value="NZ_CP041659.1"/>
</dbReference>